<dbReference type="Pfam" id="PF00361">
    <property type="entry name" value="Proton_antipo_M"/>
    <property type="match status" value="1"/>
</dbReference>
<organism evidence="10 11">
    <name type="scientific">Acetoanaerobium noterae</name>
    <dbReference type="NCBI Taxonomy" id="745369"/>
    <lineage>
        <taxon>Bacteria</taxon>
        <taxon>Bacillati</taxon>
        <taxon>Bacillota</taxon>
        <taxon>Clostridia</taxon>
        <taxon>Peptostreptococcales</taxon>
        <taxon>Filifactoraceae</taxon>
        <taxon>Acetoanaerobium</taxon>
    </lineage>
</organism>
<feature type="transmembrane region" description="Helical" evidence="8">
    <location>
        <begin position="74"/>
        <end position="94"/>
    </location>
</feature>
<dbReference type="PANTHER" id="PTHR42703:SF1">
    <property type="entry name" value="NA(+)_H(+) ANTIPORTER SUBUNIT D1"/>
    <property type="match status" value="1"/>
</dbReference>
<evidence type="ECO:0000256" key="6">
    <source>
        <dbReference type="ARBA" id="ARBA00023136"/>
    </source>
</evidence>
<feature type="transmembrane region" description="Helical" evidence="8">
    <location>
        <begin position="232"/>
        <end position="253"/>
    </location>
</feature>
<evidence type="ECO:0000256" key="1">
    <source>
        <dbReference type="ARBA" id="ARBA00004651"/>
    </source>
</evidence>
<reference evidence="11" key="1">
    <citation type="submission" date="2017-02" db="EMBL/GenBank/DDBJ databases">
        <authorList>
            <person name="Varghese N."/>
            <person name="Submissions S."/>
        </authorList>
    </citation>
    <scope>NUCLEOTIDE SEQUENCE [LARGE SCALE GENOMIC DNA]</scope>
    <source>
        <strain evidence="11">ATCC 35199</strain>
    </source>
</reference>
<name>A0A1T5C0G3_9FIRM</name>
<feature type="transmembrane region" description="Helical" evidence="8">
    <location>
        <begin position="359"/>
        <end position="381"/>
    </location>
</feature>
<evidence type="ECO:0000259" key="9">
    <source>
        <dbReference type="Pfam" id="PF00361"/>
    </source>
</evidence>
<dbReference type="Proteomes" id="UP000243406">
    <property type="component" value="Unassembled WGS sequence"/>
</dbReference>
<feature type="transmembrane region" description="Helical" evidence="8">
    <location>
        <begin position="124"/>
        <end position="143"/>
    </location>
</feature>
<keyword evidence="6 8" id="KW-0472">Membrane</keyword>
<evidence type="ECO:0000313" key="11">
    <source>
        <dbReference type="Proteomes" id="UP000243406"/>
    </source>
</evidence>
<dbReference type="PANTHER" id="PTHR42703">
    <property type="entry name" value="NADH DEHYDROGENASE"/>
    <property type="match status" value="1"/>
</dbReference>
<evidence type="ECO:0000256" key="8">
    <source>
        <dbReference type="SAM" id="Phobius"/>
    </source>
</evidence>
<evidence type="ECO:0000256" key="4">
    <source>
        <dbReference type="ARBA" id="ARBA00022692"/>
    </source>
</evidence>
<dbReference type="InterPro" id="IPR050586">
    <property type="entry name" value="CPA3_Na-H_Antiporter_D"/>
</dbReference>
<sequence length="528" mass="60303">MTQTLFLIFLPIITAVTIYSFKIKHIEKLVLIMQSSITFIILDTYTKIGHSQGFAFVLGGYSKVSGIELKMDRIALAFSILAIIIWWALIFYNYDKIKNDLRFGFFLIFLEGVFLGFLQANDFFTIFVFIELMTIISTILIVYKRDSYSFRAGFYYLLFNSIGMMFYLIGVAVIYQSIGTLNMTLAKEILPSMFSNPFIQMSYIFIIVSMGVKSAFFPVYNWLPKAHGAAPAAVSALLSGLLVKSGLYVFIKIGLVFQPWLLKEYLLYIGLITSLSGTIFAIAQKDIKQLLAFSSISQIGIMLMAISRLSGYGLVGGVYHIFSHAFAKSLLFLTVGLIINKTNKRRLNEIRGVYESSPFMSILMILSLFSLIGLPMFSGYISKDIVKYSVKDFGIAYLLFSFINIGTLIYTLKFFQIFKGKGTKYNINIKTKISFLILLIPALILGLNPTFIENIFMIKIDYFFGNPNIIMIFEYFIFVVLAIFINKNYVEKEHKILYKLRHFNLSFENSVFLLVIFLFSLISFNFII</sequence>
<dbReference type="InterPro" id="IPR001750">
    <property type="entry name" value="ND/Mrp_TM"/>
</dbReference>
<feature type="transmembrane region" description="Helical" evidence="8">
    <location>
        <begin position="464"/>
        <end position="485"/>
    </location>
</feature>
<feature type="transmembrane region" description="Helical" evidence="8">
    <location>
        <begin position="321"/>
        <end position="339"/>
    </location>
</feature>
<feature type="transmembrane region" description="Helical" evidence="8">
    <location>
        <begin position="506"/>
        <end position="527"/>
    </location>
</feature>
<protein>
    <submittedName>
        <fullName evidence="10">Multicomponent Na+:H+ antiporter subunit D</fullName>
    </submittedName>
</protein>
<keyword evidence="5 8" id="KW-1133">Transmembrane helix</keyword>
<keyword evidence="11" id="KW-1185">Reference proteome</keyword>
<feature type="transmembrane region" description="Helical" evidence="8">
    <location>
        <begin position="265"/>
        <end position="283"/>
    </location>
</feature>
<dbReference type="GO" id="GO:0008137">
    <property type="term" value="F:NADH dehydrogenase (ubiquinone) activity"/>
    <property type="evidence" value="ECO:0007669"/>
    <property type="project" value="InterPro"/>
</dbReference>
<proteinExistence type="inferred from homology"/>
<gene>
    <name evidence="10" type="ORF">SAMN02745120_1913</name>
</gene>
<dbReference type="InterPro" id="IPR003918">
    <property type="entry name" value="NADH_UbQ_OxRdtase"/>
</dbReference>
<evidence type="ECO:0000256" key="5">
    <source>
        <dbReference type="ARBA" id="ARBA00022989"/>
    </source>
</evidence>
<feature type="transmembrane region" description="Helical" evidence="8">
    <location>
        <begin position="393"/>
        <end position="412"/>
    </location>
</feature>
<keyword evidence="3" id="KW-1003">Cell membrane</keyword>
<feature type="transmembrane region" description="Helical" evidence="8">
    <location>
        <begin position="433"/>
        <end position="452"/>
    </location>
</feature>
<comment type="similarity">
    <text evidence="2">Belongs to the CPA3 antiporters (TC 2.A.63) subunit D family.</text>
</comment>
<dbReference type="RefSeq" id="WP_079589745.1">
    <property type="nucleotide sequence ID" value="NZ_FUYN01000004.1"/>
</dbReference>
<dbReference type="GO" id="GO:0042773">
    <property type="term" value="P:ATP synthesis coupled electron transport"/>
    <property type="evidence" value="ECO:0007669"/>
    <property type="project" value="InterPro"/>
</dbReference>
<dbReference type="AlphaFoldDB" id="A0A1T5C0G3"/>
<feature type="transmembrane region" description="Helical" evidence="8">
    <location>
        <begin position="290"/>
        <end position="309"/>
    </location>
</feature>
<comment type="subcellular location">
    <subcellularLocation>
        <location evidence="1">Cell membrane</location>
        <topology evidence="1">Multi-pass membrane protein</topology>
    </subcellularLocation>
    <subcellularLocation>
        <location evidence="7">Membrane</location>
        <topology evidence="7">Multi-pass membrane protein</topology>
    </subcellularLocation>
</comment>
<dbReference type="GO" id="GO:0005886">
    <property type="term" value="C:plasma membrane"/>
    <property type="evidence" value="ECO:0007669"/>
    <property type="project" value="UniProtKB-SubCell"/>
</dbReference>
<evidence type="ECO:0000256" key="2">
    <source>
        <dbReference type="ARBA" id="ARBA00005346"/>
    </source>
</evidence>
<accession>A0A1T5C0G3</accession>
<dbReference type="EMBL" id="FUYN01000004">
    <property type="protein sequence ID" value="SKB52887.1"/>
    <property type="molecule type" value="Genomic_DNA"/>
</dbReference>
<feature type="transmembrane region" description="Helical" evidence="8">
    <location>
        <begin position="155"/>
        <end position="178"/>
    </location>
</feature>
<feature type="transmembrane region" description="Helical" evidence="8">
    <location>
        <begin position="198"/>
        <end position="220"/>
    </location>
</feature>
<keyword evidence="4 7" id="KW-0812">Transmembrane</keyword>
<evidence type="ECO:0000313" key="10">
    <source>
        <dbReference type="EMBL" id="SKB52887.1"/>
    </source>
</evidence>
<feature type="transmembrane region" description="Helical" evidence="8">
    <location>
        <begin position="101"/>
        <end position="118"/>
    </location>
</feature>
<dbReference type="OrthoDB" id="1745654at2"/>
<evidence type="ECO:0000256" key="7">
    <source>
        <dbReference type="RuleBase" id="RU000320"/>
    </source>
</evidence>
<evidence type="ECO:0000256" key="3">
    <source>
        <dbReference type="ARBA" id="ARBA00022475"/>
    </source>
</evidence>
<dbReference type="PRINTS" id="PR01437">
    <property type="entry name" value="NUOXDRDTASE4"/>
</dbReference>
<feature type="domain" description="NADH:quinone oxidoreductase/Mrp antiporter transmembrane" evidence="9">
    <location>
        <begin position="120"/>
        <end position="398"/>
    </location>
</feature>